<dbReference type="GO" id="GO:0030246">
    <property type="term" value="F:carbohydrate binding"/>
    <property type="evidence" value="ECO:0007669"/>
    <property type="project" value="InterPro"/>
</dbReference>
<dbReference type="Pfam" id="PF07748">
    <property type="entry name" value="Glyco_hydro_38C"/>
    <property type="match status" value="1"/>
</dbReference>
<dbReference type="Pfam" id="PF01074">
    <property type="entry name" value="Glyco_hydro_38N"/>
    <property type="match status" value="1"/>
</dbReference>
<evidence type="ECO:0000256" key="3">
    <source>
        <dbReference type="ARBA" id="ARBA00022801"/>
    </source>
</evidence>
<dbReference type="EC" id="3.2.1.-" evidence="7"/>
<dbReference type="FunFam" id="2.60.40.1180:FF:000018">
    <property type="entry name" value="Alpha-mannosidase"/>
    <property type="match status" value="1"/>
</dbReference>
<dbReference type="SUPFAM" id="SSF74650">
    <property type="entry name" value="Galactose mutarotase-like"/>
    <property type="match status" value="1"/>
</dbReference>
<dbReference type="Pfam" id="PF21260">
    <property type="entry name" value="Laman-like_dom"/>
    <property type="match status" value="1"/>
</dbReference>
<comment type="cofactor">
    <cofactor evidence="7">
        <name>Zn(2+)</name>
        <dbReference type="ChEBI" id="CHEBI:29105"/>
    </cofactor>
    <text evidence="7">Binds 1 zinc ion per subunit.</text>
</comment>
<dbReference type="Gene3D" id="3.20.110.10">
    <property type="entry name" value="Glycoside hydrolase 38, N terminal domain"/>
    <property type="match status" value="1"/>
</dbReference>
<keyword evidence="10" id="KW-1185">Reference proteome</keyword>
<dbReference type="SMART" id="SM00872">
    <property type="entry name" value="Alpha-mann_mid"/>
    <property type="match status" value="1"/>
</dbReference>
<dbReference type="Gene3D" id="2.70.98.30">
    <property type="entry name" value="Golgi alpha-mannosidase II, domain 4"/>
    <property type="match status" value="2"/>
</dbReference>
<keyword evidence="3 7" id="KW-0378">Hydrolase</keyword>
<dbReference type="Proteomes" id="UP000324222">
    <property type="component" value="Unassembled WGS sequence"/>
</dbReference>
<dbReference type="Gene3D" id="1.20.1270.50">
    <property type="entry name" value="Glycoside hydrolase family 38, central domain"/>
    <property type="match status" value="2"/>
</dbReference>
<dbReference type="FunFam" id="1.20.1270.50:FF:000002">
    <property type="entry name" value="Alpha-mannosidase"/>
    <property type="match status" value="1"/>
</dbReference>
<evidence type="ECO:0000256" key="2">
    <source>
        <dbReference type="ARBA" id="ARBA00022723"/>
    </source>
</evidence>
<comment type="similarity">
    <text evidence="1 7">Belongs to the glycosyl hydrolase 38 family.</text>
</comment>
<dbReference type="InterPro" id="IPR028995">
    <property type="entry name" value="Glyco_hydro_57/38_cen_sf"/>
</dbReference>
<dbReference type="InterPro" id="IPR000602">
    <property type="entry name" value="Glyco_hydro_38_N"/>
</dbReference>
<protein>
    <recommendedName>
        <fullName evidence="7">Alpha-mannosidase</fullName>
        <ecNumber evidence="7">3.2.1.-</ecNumber>
    </recommendedName>
</protein>
<feature type="domain" description="Glycoside hydrolase family 38 central" evidence="8">
    <location>
        <begin position="204"/>
        <end position="277"/>
    </location>
</feature>
<keyword evidence="2 7" id="KW-0479">Metal-binding</keyword>
<dbReference type="OrthoDB" id="2016903at2759"/>
<dbReference type="SUPFAM" id="SSF88713">
    <property type="entry name" value="Glycoside hydrolase/deacetylase"/>
    <property type="match status" value="1"/>
</dbReference>
<keyword evidence="4 7" id="KW-0862">Zinc</keyword>
<dbReference type="InterPro" id="IPR015341">
    <property type="entry name" value="Glyco_hydro_38_cen"/>
</dbReference>
<evidence type="ECO:0000256" key="1">
    <source>
        <dbReference type="ARBA" id="ARBA00009792"/>
    </source>
</evidence>
<dbReference type="Pfam" id="PF09261">
    <property type="entry name" value="Alpha-mann_mid"/>
    <property type="match status" value="1"/>
</dbReference>
<dbReference type="GO" id="GO:0004559">
    <property type="term" value="F:alpha-mannosidase activity"/>
    <property type="evidence" value="ECO:0007669"/>
    <property type="project" value="InterPro"/>
</dbReference>
<evidence type="ECO:0000259" key="8">
    <source>
        <dbReference type="SMART" id="SM00872"/>
    </source>
</evidence>
<dbReference type="FunFam" id="1.20.1270.50:FF:000003">
    <property type="entry name" value="Alpha-mannosidase"/>
    <property type="match status" value="1"/>
</dbReference>
<evidence type="ECO:0000256" key="6">
    <source>
        <dbReference type="ARBA" id="ARBA00023295"/>
    </source>
</evidence>
<dbReference type="InterPro" id="IPR011013">
    <property type="entry name" value="Gal_mutarotase_sf_dom"/>
</dbReference>
<dbReference type="AlphaFoldDB" id="A0A5B7E046"/>
<dbReference type="GO" id="GO:0046872">
    <property type="term" value="F:metal ion binding"/>
    <property type="evidence" value="ECO:0007669"/>
    <property type="project" value="UniProtKB-KW"/>
</dbReference>
<gene>
    <name evidence="9" type="primary">MAN2B1_1</name>
    <name evidence="9" type="ORF">E2C01_020532</name>
</gene>
<dbReference type="GO" id="GO:0006013">
    <property type="term" value="P:mannose metabolic process"/>
    <property type="evidence" value="ECO:0007669"/>
    <property type="project" value="InterPro"/>
</dbReference>
<reference evidence="9 10" key="1">
    <citation type="submission" date="2019-05" db="EMBL/GenBank/DDBJ databases">
        <title>Another draft genome of Portunus trituberculatus and its Hox gene families provides insights of decapod evolution.</title>
        <authorList>
            <person name="Jeong J.-H."/>
            <person name="Song I."/>
            <person name="Kim S."/>
            <person name="Choi T."/>
            <person name="Kim D."/>
            <person name="Ryu S."/>
            <person name="Kim W."/>
        </authorList>
    </citation>
    <scope>NUCLEOTIDE SEQUENCE [LARGE SCALE GENOMIC DNA]</scope>
    <source>
        <tissue evidence="9">Muscle</tissue>
    </source>
</reference>
<dbReference type="InterPro" id="IPR037094">
    <property type="entry name" value="Glyco_hydro_38_cen_sf"/>
</dbReference>
<evidence type="ECO:0000313" key="10">
    <source>
        <dbReference type="Proteomes" id="UP000324222"/>
    </source>
</evidence>
<sequence length="659" mass="73529">MNEAYFCEWPAALTCQCLVSLWQASIFAQMGFDGLFFGRLDHDDKSHRWDTRTMELMWQGSQNLGEAAWLFTGVLPRGYSPPVGFCFDILCSDEPIMDDPRLHDYNVDKKVDAFIKAAKAEGEGYATNHIIMTMGEDFNYQQAGMWMSNLDKLIRYVNKRQTSGSKVNVLYSTPSCYLSALHDANQTWTSKTDDFFPYASGNHSYWTGYFTSRPTLKRYVRHTNTVLQAVKQVASLMGLGRTEGLETLKEAMGVLQHHDAVSGTEKQHVADDYSERLATGTTAALGVMGQALGKLQPVEALLMEKEKDGGTIHFCPLLNISSCPVTESSSAFIMTVYNPIARPISHYVRIPVPSDTAYKVTDYKGNAVKTQLVPIPKPVLSIPGRHSTAGSELIFQATDIPPLGFVRFHIKRTSSYRVLRHQMSQIRSHVLSGDDPIELSGEEKKFVVSMDPKTGLLKKMGAVQSRATEASLVSQTFLVYPAMAGNNTKEQYRASGAYIFRPNVTEAKEIASKVNVISVKGPLVDEVHQEWGPWVSQAIRLYAGCRNLEMEWLVGPIPVRCPVMSICIMGRDKIGLEVVSRVEWPGITTGDFYTDSNGREMLKREYFSGGTSLNPGQMELMVHRRLLHDDAFGVGEPLNETQFGEGLVVRGKHYLIHSL</sequence>
<dbReference type="SUPFAM" id="SSF88688">
    <property type="entry name" value="Families 57/38 glycoside transferase middle domain"/>
    <property type="match status" value="1"/>
</dbReference>
<dbReference type="InterPro" id="IPR050843">
    <property type="entry name" value="Glycosyl_Hydrlase_38"/>
</dbReference>
<dbReference type="InterPro" id="IPR048534">
    <property type="entry name" value="Man2a1-like_dom"/>
</dbReference>
<name>A0A5B7E046_PORTR</name>
<evidence type="ECO:0000313" key="9">
    <source>
        <dbReference type="EMBL" id="MPC27361.1"/>
    </source>
</evidence>
<keyword evidence="6 7" id="KW-0326">Glycosidase</keyword>
<organism evidence="9 10">
    <name type="scientific">Portunus trituberculatus</name>
    <name type="common">Swimming crab</name>
    <name type="synonym">Neptunus trituberculatus</name>
    <dbReference type="NCBI Taxonomy" id="210409"/>
    <lineage>
        <taxon>Eukaryota</taxon>
        <taxon>Metazoa</taxon>
        <taxon>Ecdysozoa</taxon>
        <taxon>Arthropoda</taxon>
        <taxon>Crustacea</taxon>
        <taxon>Multicrustacea</taxon>
        <taxon>Malacostraca</taxon>
        <taxon>Eumalacostraca</taxon>
        <taxon>Eucarida</taxon>
        <taxon>Decapoda</taxon>
        <taxon>Pleocyemata</taxon>
        <taxon>Brachyura</taxon>
        <taxon>Eubrachyura</taxon>
        <taxon>Portunoidea</taxon>
        <taxon>Portunidae</taxon>
        <taxon>Portuninae</taxon>
        <taxon>Portunus</taxon>
    </lineage>
</organism>
<dbReference type="Gene3D" id="2.60.40.1180">
    <property type="entry name" value="Golgi alpha-mannosidase II"/>
    <property type="match status" value="1"/>
</dbReference>
<comment type="caution">
    <text evidence="9">The sequence shown here is derived from an EMBL/GenBank/DDBJ whole genome shotgun (WGS) entry which is preliminary data.</text>
</comment>
<evidence type="ECO:0000256" key="5">
    <source>
        <dbReference type="ARBA" id="ARBA00023157"/>
    </source>
</evidence>
<dbReference type="InterPro" id="IPR011330">
    <property type="entry name" value="Glyco_hydro/deAcase_b/a-brl"/>
</dbReference>
<keyword evidence="5" id="KW-1015">Disulfide bond</keyword>
<proteinExistence type="inferred from homology"/>
<dbReference type="InterPro" id="IPR011682">
    <property type="entry name" value="Glyco_hydro_38_C"/>
</dbReference>
<dbReference type="PANTHER" id="PTHR11607:SF3">
    <property type="entry name" value="LYSOSOMAL ALPHA-MANNOSIDASE"/>
    <property type="match status" value="1"/>
</dbReference>
<accession>A0A5B7E046</accession>
<dbReference type="GO" id="GO:0005764">
    <property type="term" value="C:lysosome"/>
    <property type="evidence" value="ECO:0007669"/>
    <property type="project" value="TreeGrafter"/>
</dbReference>
<dbReference type="PANTHER" id="PTHR11607">
    <property type="entry name" value="ALPHA-MANNOSIDASE"/>
    <property type="match status" value="1"/>
</dbReference>
<dbReference type="InterPro" id="IPR013780">
    <property type="entry name" value="Glyco_hydro_b"/>
</dbReference>
<dbReference type="EMBL" id="VSRR010001732">
    <property type="protein sequence ID" value="MPC27361.1"/>
    <property type="molecule type" value="Genomic_DNA"/>
</dbReference>
<evidence type="ECO:0000256" key="7">
    <source>
        <dbReference type="RuleBase" id="RU361199"/>
    </source>
</evidence>
<evidence type="ECO:0000256" key="4">
    <source>
        <dbReference type="ARBA" id="ARBA00022833"/>
    </source>
</evidence>
<dbReference type="InterPro" id="IPR027291">
    <property type="entry name" value="Glyco_hydro_38_N_sf"/>
</dbReference>